<gene>
    <name evidence="1" type="ORF">BT96DRAFT_1007174</name>
</gene>
<dbReference type="Proteomes" id="UP000799118">
    <property type="component" value="Unassembled WGS sequence"/>
</dbReference>
<dbReference type="AlphaFoldDB" id="A0A6A4GIH5"/>
<proteinExistence type="predicted"/>
<name>A0A6A4GIH5_9AGAR</name>
<organism evidence="1 2">
    <name type="scientific">Gymnopus androsaceus JB14</name>
    <dbReference type="NCBI Taxonomy" id="1447944"/>
    <lineage>
        <taxon>Eukaryota</taxon>
        <taxon>Fungi</taxon>
        <taxon>Dikarya</taxon>
        <taxon>Basidiomycota</taxon>
        <taxon>Agaricomycotina</taxon>
        <taxon>Agaricomycetes</taxon>
        <taxon>Agaricomycetidae</taxon>
        <taxon>Agaricales</taxon>
        <taxon>Marasmiineae</taxon>
        <taxon>Omphalotaceae</taxon>
        <taxon>Gymnopus</taxon>
    </lineage>
</organism>
<dbReference type="OrthoDB" id="2669107at2759"/>
<keyword evidence="2" id="KW-1185">Reference proteome</keyword>
<protein>
    <submittedName>
        <fullName evidence="1">Uncharacterized protein</fullName>
    </submittedName>
</protein>
<evidence type="ECO:0000313" key="2">
    <source>
        <dbReference type="Proteomes" id="UP000799118"/>
    </source>
</evidence>
<dbReference type="EMBL" id="ML770002">
    <property type="protein sequence ID" value="KAE9385308.1"/>
    <property type="molecule type" value="Genomic_DNA"/>
</dbReference>
<sequence length="161" mass="18037">MEKHSLISAPFNSETAQRFPGLQERFEEFRKQSFDFPDEVMDDMDGEQETLAVREDTDALDGDVEGEKFLDEEDLVKEDVQMFDSTASSSEPIAPASSILIDMDSSGLRDVLKDASKGVSEGTHGDYQRLMNQCETFLIAQGLIESTEISLPTSLEEMRQI</sequence>
<accession>A0A6A4GIH5</accession>
<evidence type="ECO:0000313" key="1">
    <source>
        <dbReference type="EMBL" id="KAE9385308.1"/>
    </source>
</evidence>
<reference evidence="1" key="1">
    <citation type="journal article" date="2019" name="Environ. Microbiol.">
        <title>Fungal ecological strategies reflected in gene transcription - a case study of two litter decomposers.</title>
        <authorList>
            <person name="Barbi F."/>
            <person name="Kohler A."/>
            <person name="Barry K."/>
            <person name="Baskaran P."/>
            <person name="Daum C."/>
            <person name="Fauchery L."/>
            <person name="Ihrmark K."/>
            <person name="Kuo A."/>
            <person name="LaButti K."/>
            <person name="Lipzen A."/>
            <person name="Morin E."/>
            <person name="Grigoriev I.V."/>
            <person name="Henrissat B."/>
            <person name="Lindahl B."/>
            <person name="Martin F."/>
        </authorList>
    </citation>
    <scope>NUCLEOTIDE SEQUENCE</scope>
    <source>
        <strain evidence="1">JB14</strain>
    </source>
</reference>